<evidence type="ECO:0000313" key="7">
    <source>
        <dbReference type="Proteomes" id="UP000287033"/>
    </source>
</evidence>
<dbReference type="GO" id="GO:0019905">
    <property type="term" value="F:syntaxin binding"/>
    <property type="evidence" value="ECO:0007669"/>
    <property type="project" value="InterPro"/>
</dbReference>
<comment type="similarity">
    <text evidence="1">Belongs to the complexin/synaphin family.</text>
</comment>
<keyword evidence="3" id="KW-0268">Exocytosis</keyword>
<dbReference type="GO" id="GO:0046928">
    <property type="term" value="P:regulation of neurotransmitter secretion"/>
    <property type="evidence" value="ECO:0007669"/>
    <property type="project" value="TreeGrafter"/>
</dbReference>
<evidence type="ECO:0000256" key="5">
    <source>
        <dbReference type="ARBA" id="ARBA00037297"/>
    </source>
</evidence>
<dbReference type="PANTHER" id="PTHR16705:SF4">
    <property type="entry name" value="COMPLEXIN"/>
    <property type="match status" value="1"/>
</dbReference>
<evidence type="ECO:0000256" key="4">
    <source>
        <dbReference type="ARBA" id="ARBA00022775"/>
    </source>
</evidence>
<sequence>MNSLLKEVFGDSLEQLLCCVSAQADRKSPGISHRGRRSREDYLGQLRALEEEKKKRDADFAQRQAERAAMRIHLREKYQLQQ</sequence>
<evidence type="ECO:0000256" key="3">
    <source>
        <dbReference type="ARBA" id="ARBA00022483"/>
    </source>
</evidence>
<evidence type="ECO:0000256" key="1">
    <source>
        <dbReference type="ARBA" id="ARBA00005396"/>
    </source>
</evidence>
<dbReference type="InterPro" id="IPR008849">
    <property type="entry name" value="Synaphin"/>
</dbReference>
<keyword evidence="4" id="KW-0532">Neurotransmitter transport</keyword>
<dbReference type="OrthoDB" id="8955697at2759"/>
<protein>
    <submittedName>
        <fullName evidence="6">Uncharacterized protein</fullName>
    </submittedName>
</protein>
<gene>
    <name evidence="6" type="ORF">chiPu_0024365</name>
</gene>
<comment type="function">
    <text evidence="5">Positively regulates a late step in synaptic vesicle exocytosis.</text>
</comment>
<dbReference type="Proteomes" id="UP000287033">
    <property type="component" value="Unassembled WGS sequence"/>
</dbReference>
<comment type="caution">
    <text evidence="6">The sequence shown here is derived from an EMBL/GenBank/DDBJ whole genome shotgun (WGS) entry which is preliminary data.</text>
</comment>
<dbReference type="Pfam" id="PF05835">
    <property type="entry name" value="Synaphin"/>
    <property type="match status" value="1"/>
</dbReference>
<keyword evidence="7" id="KW-1185">Reference proteome</keyword>
<dbReference type="EMBL" id="BEZZ01037939">
    <property type="protein sequence ID" value="GCC40119.1"/>
    <property type="molecule type" value="Genomic_DNA"/>
</dbReference>
<dbReference type="GO" id="GO:0016079">
    <property type="term" value="P:synaptic vesicle exocytosis"/>
    <property type="evidence" value="ECO:0007669"/>
    <property type="project" value="TreeGrafter"/>
</dbReference>
<name>A0A401TBV0_CHIPU</name>
<dbReference type="GO" id="GO:0031201">
    <property type="term" value="C:SNARE complex"/>
    <property type="evidence" value="ECO:0007669"/>
    <property type="project" value="TreeGrafter"/>
</dbReference>
<organism evidence="6 7">
    <name type="scientific">Chiloscyllium punctatum</name>
    <name type="common">Brownbanded bambooshark</name>
    <name type="synonym">Hemiscyllium punctatum</name>
    <dbReference type="NCBI Taxonomy" id="137246"/>
    <lineage>
        <taxon>Eukaryota</taxon>
        <taxon>Metazoa</taxon>
        <taxon>Chordata</taxon>
        <taxon>Craniata</taxon>
        <taxon>Vertebrata</taxon>
        <taxon>Chondrichthyes</taxon>
        <taxon>Elasmobranchii</taxon>
        <taxon>Galeomorphii</taxon>
        <taxon>Galeoidea</taxon>
        <taxon>Orectolobiformes</taxon>
        <taxon>Hemiscylliidae</taxon>
        <taxon>Chiloscyllium</taxon>
    </lineage>
</organism>
<dbReference type="PANTHER" id="PTHR16705">
    <property type="entry name" value="COMPLEXIN"/>
    <property type="match status" value="1"/>
</dbReference>
<dbReference type="AlphaFoldDB" id="A0A401TBV0"/>
<evidence type="ECO:0000313" key="6">
    <source>
        <dbReference type="EMBL" id="GCC40119.1"/>
    </source>
</evidence>
<proteinExistence type="inferred from homology"/>
<reference evidence="6 7" key="1">
    <citation type="journal article" date="2018" name="Nat. Ecol. Evol.">
        <title>Shark genomes provide insights into elasmobranch evolution and the origin of vertebrates.</title>
        <authorList>
            <person name="Hara Y"/>
            <person name="Yamaguchi K"/>
            <person name="Onimaru K"/>
            <person name="Kadota M"/>
            <person name="Koyanagi M"/>
            <person name="Keeley SD"/>
            <person name="Tatsumi K"/>
            <person name="Tanaka K"/>
            <person name="Motone F"/>
            <person name="Kageyama Y"/>
            <person name="Nozu R"/>
            <person name="Adachi N"/>
            <person name="Nishimura O"/>
            <person name="Nakagawa R"/>
            <person name="Tanegashima C"/>
            <person name="Kiyatake I"/>
            <person name="Matsumoto R"/>
            <person name="Murakumo K"/>
            <person name="Nishida K"/>
            <person name="Terakita A"/>
            <person name="Kuratani S"/>
            <person name="Sato K"/>
            <person name="Hyodo S Kuraku.S."/>
        </authorList>
    </citation>
    <scope>NUCLEOTIDE SEQUENCE [LARGE SCALE GENOMIC DNA]</scope>
</reference>
<dbReference type="GO" id="GO:0043195">
    <property type="term" value="C:terminal bouton"/>
    <property type="evidence" value="ECO:0007669"/>
    <property type="project" value="TreeGrafter"/>
</dbReference>
<accession>A0A401TBV0</accession>
<feature type="non-terminal residue" evidence="6">
    <location>
        <position position="82"/>
    </location>
</feature>
<evidence type="ECO:0000256" key="2">
    <source>
        <dbReference type="ARBA" id="ARBA00022448"/>
    </source>
</evidence>
<keyword evidence="2" id="KW-0813">Transport</keyword>